<accession>A0A7Y0REZ9</accession>
<keyword evidence="1" id="KW-1133">Transmembrane helix</keyword>
<organism evidence="2 3">
    <name type="scientific">Marinobacter orientalis</name>
    <dbReference type="NCBI Taxonomy" id="1928859"/>
    <lineage>
        <taxon>Bacteria</taxon>
        <taxon>Pseudomonadati</taxon>
        <taxon>Pseudomonadota</taxon>
        <taxon>Gammaproteobacteria</taxon>
        <taxon>Pseudomonadales</taxon>
        <taxon>Marinobacteraceae</taxon>
        <taxon>Marinobacter</taxon>
    </lineage>
</organism>
<protein>
    <submittedName>
        <fullName evidence="2">Uncharacterized protein</fullName>
    </submittedName>
</protein>
<dbReference type="AlphaFoldDB" id="A0A7Y0REZ9"/>
<feature type="transmembrane region" description="Helical" evidence="1">
    <location>
        <begin position="56"/>
        <end position="77"/>
    </location>
</feature>
<dbReference type="EMBL" id="JABCKY010000008">
    <property type="protein sequence ID" value="NMT65031.1"/>
    <property type="molecule type" value="Genomic_DNA"/>
</dbReference>
<evidence type="ECO:0000313" key="3">
    <source>
        <dbReference type="Proteomes" id="UP000567186"/>
    </source>
</evidence>
<evidence type="ECO:0000256" key="1">
    <source>
        <dbReference type="SAM" id="Phobius"/>
    </source>
</evidence>
<name>A0A7Y0REZ9_9GAMM</name>
<dbReference type="Proteomes" id="UP000567186">
    <property type="component" value="Unassembled WGS sequence"/>
</dbReference>
<gene>
    <name evidence="2" type="ORF">HIU99_15705</name>
</gene>
<sequence>MKIEKFLYEADRQLSAKLEEDLNSNEYSEQDAHNAIVLARIDTALILAASSYNSKLLSSINIGVWGIFAVLVLHVVMRFF</sequence>
<keyword evidence="1" id="KW-0472">Membrane</keyword>
<proteinExistence type="predicted"/>
<keyword evidence="1" id="KW-0812">Transmembrane</keyword>
<reference evidence="2 3" key="1">
    <citation type="submission" date="2020-04" db="EMBL/GenBank/DDBJ databases">
        <title>Marinobacter oceani sp. nov., isolated from marine solar saltern.</title>
        <authorList>
            <person name="Chen X.-Y."/>
        </authorList>
    </citation>
    <scope>NUCLEOTIDE SEQUENCE [LARGE SCALE GENOMIC DNA]</scope>
    <source>
        <strain evidence="2 3">W62</strain>
    </source>
</reference>
<evidence type="ECO:0000313" key="2">
    <source>
        <dbReference type="EMBL" id="NMT65031.1"/>
    </source>
</evidence>
<dbReference type="RefSeq" id="WP_135955763.1">
    <property type="nucleotide sequence ID" value="NZ_JABCKY010000008.1"/>
</dbReference>
<keyword evidence="3" id="KW-1185">Reference proteome</keyword>
<comment type="caution">
    <text evidence="2">The sequence shown here is derived from an EMBL/GenBank/DDBJ whole genome shotgun (WGS) entry which is preliminary data.</text>
</comment>